<dbReference type="PROSITE" id="PS51755">
    <property type="entry name" value="OMPR_PHOB"/>
    <property type="match status" value="1"/>
</dbReference>
<dbReference type="PANTHER" id="PTHR35807:SF1">
    <property type="entry name" value="TRANSCRIPTIONAL REGULATOR REDD"/>
    <property type="match status" value="1"/>
</dbReference>
<dbReference type="PANTHER" id="PTHR35807">
    <property type="entry name" value="TRANSCRIPTIONAL REGULATOR REDD-RELATED"/>
    <property type="match status" value="1"/>
</dbReference>
<evidence type="ECO:0000256" key="3">
    <source>
        <dbReference type="ARBA" id="ARBA00023125"/>
    </source>
</evidence>
<dbReference type="SUPFAM" id="SSF52540">
    <property type="entry name" value="P-loop containing nucleoside triphosphate hydrolases"/>
    <property type="match status" value="1"/>
</dbReference>
<accession>A0ABQ3XNT7</accession>
<dbReference type="SMART" id="SM01043">
    <property type="entry name" value="BTAD"/>
    <property type="match status" value="1"/>
</dbReference>
<evidence type="ECO:0000259" key="6">
    <source>
        <dbReference type="PROSITE" id="PS51755"/>
    </source>
</evidence>
<dbReference type="EMBL" id="BOMG01000104">
    <property type="protein sequence ID" value="GID60175.1"/>
    <property type="molecule type" value="Genomic_DNA"/>
</dbReference>
<dbReference type="Pfam" id="PF03704">
    <property type="entry name" value="BTAD"/>
    <property type="match status" value="1"/>
</dbReference>
<evidence type="ECO:0000313" key="7">
    <source>
        <dbReference type="EMBL" id="GID60175.1"/>
    </source>
</evidence>
<organism evidence="7 8">
    <name type="scientific">Actinoplanes couchii</name>
    <dbReference type="NCBI Taxonomy" id="403638"/>
    <lineage>
        <taxon>Bacteria</taxon>
        <taxon>Bacillati</taxon>
        <taxon>Actinomycetota</taxon>
        <taxon>Actinomycetes</taxon>
        <taxon>Micromonosporales</taxon>
        <taxon>Micromonosporaceae</taxon>
        <taxon>Actinoplanes</taxon>
    </lineage>
</organism>
<comment type="caution">
    <text evidence="7">The sequence shown here is derived from an EMBL/GenBank/DDBJ whole genome shotgun (WGS) entry which is preliminary data.</text>
</comment>
<dbReference type="Proteomes" id="UP000612282">
    <property type="component" value="Unassembled WGS sequence"/>
</dbReference>
<proteinExistence type="inferred from homology"/>
<gene>
    <name evidence="7" type="ORF">Aco03nite_085790</name>
</gene>
<keyword evidence="8" id="KW-1185">Reference proteome</keyword>
<dbReference type="RefSeq" id="WP_203806939.1">
    <property type="nucleotide sequence ID" value="NZ_BAAAQE010000094.1"/>
</dbReference>
<dbReference type="Gene3D" id="3.40.50.300">
    <property type="entry name" value="P-loop containing nucleotide triphosphate hydrolases"/>
    <property type="match status" value="1"/>
</dbReference>
<feature type="DNA-binding region" description="OmpR/PhoB-type" evidence="5">
    <location>
        <begin position="1"/>
        <end position="104"/>
    </location>
</feature>
<name>A0ABQ3XNT7_9ACTN</name>
<dbReference type="InterPro" id="IPR001867">
    <property type="entry name" value="OmpR/PhoB-type_DNA-bd"/>
</dbReference>
<dbReference type="InterPro" id="IPR011990">
    <property type="entry name" value="TPR-like_helical_dom_sf"/>
</dbReference>
<comment type="similarity">
    <text evidence="1">Belongs to the AfsR/DnrI/RedD regulatory family.</text>
</comment>
<dbReference type="SUPFAM" id="SSF48452">
    <property type="entry name" value="TPR-like"/>
    <property type="match status" value="1"/>
</dbReference>
<dbReference type="SUPFAM" id="SSF46894">
    <property type="entry name" value="C-terminal effector domain of the bipartite response regulators"/>
    <property type="match status" value="1"/>
</dbReference>
<sequence length="430" mass="46113">MLESAGKVRLAVLGPVRILRDGIEVDAGPRQQRALLAVLMASPGRPLDMLELTAALWGDDPPASAVNVIHKYIGALRRVLEPRLAHRDGGSFLLRDGGGYRLTAGPGSLDLLAFRDRVTRARGDIAAGRPETGLDRYLDAFAQWRGPAGDRLARTAAARRAFLALHSEFFDAVVTAAAVAVELRRPARILGALRLAASIGGCHEAVYAALMLVLAATGNRARALDLYRGIRDTGLDPGPELRQAHRRVLTRTVLPLPTAVPVVRPTRLPPDPPDLAGRDTELDTLRGLVGDPAPGRRTGPLVVAMDGEDPAGTSALAVHFAHLAAADFPDGRLYLDLRRHDRDESLTVLLTDLGLPGTREARADAYRDVTATRRILLVLDHVHDHTLVPPLLPVSTASLVLVTSPHPLPELTGARFMTVDPVDVNSTVLP</sequence>
<dbReference type="SMART" id="SM00862">
    <property type="entry name" value="Trans_reg_C"/>
    <property type="match status" value="1"/>
</dbReference>
<dbReference type="InterPro" id="IPR005158">
    <property type="entry name" value="BTAD"/>
</dbReference>
<dbReference type="InterPro" id="IPR036388">
    <property type="entry name" value="WH-like_DNA-bd_sf"/>
</dbReference>
<evidence type="ECO:0000256" key="5">
    <source>
        <dbReference type="PROSITE-ProRule" id="PRU01091"/>
    </source>
</evidence>
<evidence type="ECO:0000256" key="1">
    <source>
        <dbReference type="ARBA" id="ARBA00005820"/>
    </source>
</evidence>
<dbReference type="Pfam" id="PF00486">
    <property type="entry name" value="Trans_reg_C"/>
    <property type="match status" value="1"/>
</dbReference>
<evidence type="ECO:0000256" key="4">
    <source>
        <dbReference type="ARBA" id="ARBA00023163"/>
    </source>
</evidence>
<keyword evidence="2" id="KW-0805">Transcription regulation</keyword>
<evidence type="ECO:0000256" key="2">
    <source>
        <dbReference type="ARBA" id="ARBA00023015"/>
    </source>
</evidence>
<feature type="domain" description="OmpR/PhoB-type" evidence="6">
    <location>
        <begin position="1"/>
        <end position="104"/>
    </location>
</feature>
<evidence type="ECO:0000313" key="8">
    <source>
        <dbReference type="Proteomes" id="UP000612282"/>
    </source>
</evidence>
<dbReference type="Gene3D" id="1.10.10.10">
    <property type="entry name" value="Winged helix-like DNA-binding domain superfamily/Winged helix DNA-binding domain"/>
    <property type="match status" value="1"/>
</dbReference>
<dbReference type="InterPro" id="IPR051677">
    <property type="entry name" value="AfsR-DnrI-RedD_regulator"/>
</dbReference>
<keyword evidence="3 5" id="KW-0238">DNA-binding</keyword>
<dbReference type="Gene3D" id="1.25.40.10">
    <property type="entry name" value="Tetratricopeptide repeat domain"/>
    <property type="match status" value="1"/>
</dbReference>
<dbReference type="InterPro" id="IPR016032">
    <property type="entry name" value="Sig_transdc_resp-reg_C-effctor"/>
</dbReference>
<keyword evidence="4" id="KW-0804">Transcription</keyword>
<reference evidence="7 8" key="1">
    <citation type="submission" date="2021-01" db="EMBL/GenBank/DDBJ databases">
        <title>Whole genome shotgun sequence of Actinoplanes couchii NBRC 106145.</title>
        <authorList>
            <person name="Komaki H."/>
            <person name="Tamura T."/>
        </authorList>
    </citation>
    <scope>NUCLEOTIDE SEQUENCE [LARGE SCALE GENOMIC DNA]</scope>
    <source>
        <strain evidence="7 8">NBRC 106145</strain>
    </source>
</reference>
<dbReference type="InterPro" id="IPR027417">
    <property type="entry name" value="P-loop_NTPase"/>
</dbReference>
<protein>
    <recommendedName>
        <fullName evidence="6">OmpR/PhoB-type domain-containing protein</fullName>
    </recommendedName>
</protein>